<dbReference type="EMBL" id="CP035464">
    <property type="protein sequence ID" value="QAY33481.1"/>
    <property type="molecule type" value="Genomic_DNA"/>
</dbReference>
<name>A0A4P6DTY1_9BIFI</name>
<dbReference type="Gene3D" id="2.160.20.10">
    <property type="entry name" value="Single-stranded right-handed beta-helix, Pectin lyase-like"/>
    <property type="match status" value="2"/>
</dbReference>
<reference evidence="2 3" key="1">
    <citation type="submission" date="2019-01" db="EMBL/GenBank/DDBJ databases">
        <title>Complete genome sequence of Bifidobacterium gallinarum CACC 514.</title>
        <authorList>
            <person name="Jung M."/>
        </authorList>
    </citation>
    <scope>NUCLEOTIDE SEQUENCE [LARGE SCALE GENOMIC DNA]</scope>
    <source>
        <strain evidence="2 3">CACC 514</strain>
    </source>
</reference>
<protein>
    <recommendedName>
        <fullName evidence="4">Right handed beta helix domain-containing protein</fullName>
    </recommendedName>
</protein>
<dbReference type="KEGG" id="bgx:ESN35_08740"/>
<dbReference type="AlphaFoldDB" id="A0A4P6DTY1"/>
<dbReference type="InterPro" id="IPR012334">
    <property type="entry name" value="Pectin_lyas_fold"/>
</dbReference>
<dbReference type="RefSeq" id="WP_129237959.1">
    <property type="nucleotide sequence ID" value="NZ_CP035464.1"/>
</dbReference>
<evidence type="ECO:0008006" key="4">
    <source>
        <dbReference type="Google" id="ProtNLM"/>
    </source>
</evidence>
<evidence type="ECO:0000256" key="1">
    <source>
        <dbReference type="SAM" id="MobiDB-lite"/>
    </source>
</evidence>
<accession>A0A4P6DTY1</accession>
<dbReference type="Proteomes" id="UP000293589">
    <property type="component" value="Chromosome"/>
</dbReference>
<organism evidence="2 3">
    <name type="scientific">Bifidobacterium pullorum subsp. gallinarum</name>
    <dbReference type="NCBI Taxonomy" id="78344"/>
    <lineage>
        <taxon>Bacteria</taxon>
        <taxon>Bacillati</taxon>
        <taxon>Actinomycetota</taxon>
        <taxon>Actinomycetes</taxon>
        <taxon>Bifidobacteriales</taxon>
        <taxon>Bifidobacteriaceae</taxon>
        <taxon>Bifidobacterium</taxon>
    </lineage>
</organism>
<feature type="region of interest" description="Disordered" evidence="1">
    <location>
        <begin position="1"/>
        <end position="22"/>
    </location>
</feature>
<proteinExistence type="predicted"/>
<dbReference type="SUPFAM" id="SSF51126">
    <property type="entry name" value="Pectin lyase-like"/>
    <property type="match status" value="1"/>
</dbReference>
<evidence type="ECO:0000313" key="3">
    <source>
        <dbReference type="Proteomes" id="UP000293589"/>
    </source>
</evidence>
<gene>
    <name evidence="2" type="ORF">ESN35_08740</name>
</gene>
<evidence type="ECO:0000313" key="2">
    <source>
        <dbReference type="EMBL" id="QAY33481.1"/>
    </source>
</evidence>
<sequence>MTTYYVSSRGNASDDGLSPDRPFGTLDRINAITLGPSDCVLLERGSVFNGQHLHVTGAGAPNRPITIGSYGNPDAPKPVIHADGTGVWHEDYRAPIGGTPHKNKGDVSSALLLRDVPYIEVRDLEITNKRSDAESDLSDPSAMDRTGVAVIAENAGTISHVLLENLHIHDIEGNIYNKHMANGGIYAIAHMPEDPARVETDIARFDDLTIRNCTVQRASRWGIAVGYTAYLNMIDHGHRDADGHWDNTYDYGDGTIPDDLIARYGMTNVLIENNLVEDAGGDAITVMYCDRPLVRRNISRRAARQMTPEVYTDEPQIENRVAAAIWPWRCKNAVFEYNEAYDTLCGGDGGNGDAQAWDADWADGTIYRYNFSRGNTGGTVMFCLQNAVHSEFCHNVAVHDLMGAIDIQNNPDAWVHDNVFILADDCQPLRNEYAHRANGTAVIERNVFVSDTPAPRTGTDWHPEGSHVTWRDNLFINFADQPQ</sequence>
<dbReference type="InterPro" id="IPR011050">
    <property type="entry name" value="Pectin_lyase_fold/virulence"/>
</dbReference>
<feature type="compositionally biased region" description="Polar residues" evidence="1">
    <location>
        <begin position="1"/>
        <end position="11"/>
    </location>
</feature>